<dbReference type="CDD" id="cd11709">
    <property type="entry name" value="SPRY"/>
    <property type="match status" value="1"/>
</dbReference>
<name>A0AAV7ZKQ4_9EUKA</name>
<sequence>MSEADQTDECEQWTKNGQLTLTNKVEIKDQDRTVIYKSSGWFGLRGKSIVTSGVRTFKIKINKMGGNGHDGIMIGVCNYNHTGVNYTSGNGYMLYSHNGSRYHKGTPINYARTLNVNDVVEIRVDMDKKEVSFKVNNKDYGVAYNNLPNQVRLAIDLYYNNDSATIIG</sequence>
<protein>
    <submittedName>
        <fullName evidence="2">Spry domain containing socs box protein</fullName>
    </submittedName>
</protein>
<evidence type="ECO:0000313" key="2">
    <source>
        <dbReference type="EMBL" id="KAJ3441277.1"/>
    </source>
</evidence>
<dbReference type="InterPro" id="IPR043136">
    <property type="entry name" value="B30.2/SPRY_sf"/>
</dbReference>
<proteinExistence type="predicted"/>
<dbReference type="GO" id="GO:0019005">
    <property type="term" value="C:SCF ubiquitin ligase complex"/>
    <property type="evidence" value="ECO:0007669"/>
    <property type="project" value="TreeGrafter"/>
</dbReference>
<organism evidence="2 3">
    <name type="scientific">Anaeramoeba flamelloides</name>
    <dbReference type="NCBI Taxonomy" id="1746091"/>
    <lineage>
        <taxon>Eukaryota</taxon>
        <taxon>Metamonada</taxon>
        <taxon>Anaeramoebidae</taxon>
        <taxon>Anaeramoeba</taxon>
    </lineage>
</organism>
<dbReference type="GO" id="GO:0043161">
    <property type="term" value="P:proteasome-mediated ubiquitin-dependent protein catabolic process"/>
    <property type="evidence" value="ECO:0007669"/>
    <property type="project" value="TreeGrafter"/>
</dbReference>
<evidence type="ECO:0000259" key="1">
    <source>
        <dbReference type="PROSITE" id="PS50188"/>
    </source>
</evidence>
<dbReference type="PANTHER" id="PTHR12245:SF13">
    <property type="entry name" value="B30.2_SPRY DOMAIN-CONTAINING PROTEIN"/>
    <property type="match status" value="1"/>
</dbReference>
<feature type="domain" description="B30.2/SPRY" evidence="1">
    <location>
        <begin position="1"/>
        <end position="168"/>
    </location>
</feature>
<gene>
    <name evidence="2" type="ORF">M0812_13283</name>
</gene>
<dbReference type="SUPFAM" id="SSF49899">
    <property type="entry name" value="Concanavalin A-like lectins/glucanases"/>
    <property type="match status" value="1"/>
</dbReference>
<accession>A0AAV7ZKQ4</accession>
<dbReference type="InterPro" id="IPR001870">
    <property type="entry name" value="B30.2/SPRY"/>
</dbReference>
<dbReference type="InterPro" id="IPR050672">
    <property type="entry name" value="FBXO45-Fsn/SPSB_families"/>
</dbReference>
<evidence type="ECO:0000313" key="3">
    <source>
        <dbReference type="Proteomes" id="UP001146793"/>
    </source>
</evidence>
<dbReference type="PANTHER" id="PTHR12245">
    <property type="entry name" value="SPRY DOMAIN CONTAINING SOCS BOX PROTEIN"/>
    <property type="match status" value="1"/>
</dbReference>
<dbReference type="InterPro" id="IPR013320">
    <property type="entry name" value="ConA-like_dom_sf"/>
</dbReference>
<dbReference type="Proteomes" id="UP001146793">
    <property type="component" value="Unassembled WGS sequence"/>
</dbReference>
<dbReference type="AlphaFoldDB" id="A0AAV7ZKQ4"/>
<comment type="caution">
    <text evidence="2">The sequence shown here is derived from an EMBL/GenBank/DDBJ whole genome shotgun (WGS) entry which is preliminary data.</text>
</comment>
<dbReference type="Gene3D" id="2.60.120.920">
    <property type="match status" value="1"/>
</dbReference>
<dbReference type="Pfam" id="PF00622">
    <property type="entry name" value="SPRY"/>
    <property type="match status" value="1"/>
</dbReference>
<dbReference type="PROSITE" id="PS50188">
    <property type="entry name" value="B302_SPRY"/>
    <property type="match status" value="1"/>
</dbReference>
<dbReference type="InterPro" id="IPR003877">
    <property type="entry name" value="SPRY_dom"/>
</dbReference>
<reference evidence="2" key="1">
    <citation type="submission" date="2022-08" db="EMBL/GenBank/DDBJ databases">
        <title>Novel sulphate-reducing endosymbionts in the free-living metamonad Anaeramoeba.</title>
        <authorList>
            <person name="Jerlstrom-Hultqvist J."/>
            <person name="Cepicka I."/>
            <person name="Gallot-Lavallee L."/>
            <person name="Salas-Leiva D."/>
            <person name="Curtis B.A."/>
            <person name="Zahonova K."/>
            <person name="Pipaliya S."/>
            <person name="Dacks J."/>
            <person name="Roger A.J."/>
        </authorList>
    </citation>
    <scope>NUCLEOTIDE SEQUENCE</scope>
    <source>
        <strain evidence="2">Busselton2</strain>
    </source>
</reference>
<dbReference type="EMBL" id="JANTQA010000029">
    <property type="protein sequence ID" value="KAJ3441277.1"/>
    <property type="molecule type" value="Genomic_DNA"/>
</dbReference>